<dbReference type="Proteomes" id="UP000216063">
    <property type="component" value="Unassembled WGS sequence"/>
</dbReference>
<gene>
    <name evidence="1" type="ORF">CG716_17400</name>
</gene>
<dbReference type="RefSeq" id="WP_094481831.1">
    <property type="nucleotide sequence ID" value="NZ_NOZR01000015.1"/>
</dbReference>
<accession>A0A255DF14</accession>
<keyword evidence="2" id="KW-1185">Reference proteome</keyword>
<dbReference type="SUPFAM" id="SSF81901">
    <property type="entry name" value="HCP-like"/>
    <property type="match status" value="3"/>
</dbReference>
<dbReference type="PANTHER" id="PTHR11102:SF160">
    <property type="entry name" value="ERAD-ASSOCIATED E3 UBIQUITIN-PROTEIN LIGASE COMPONENT HRD3"/>
    <property type="match status" value="1"/>
</dbReference>
<organism evidence="1 2">
    <name type="scientific">Mycolicibacterium sphagni</name>
    <dbReference type="NCBI Taxonomy" id="1786"/>
    <lineage>
        <taxon>Bacteria</taxon>
        <taxon>Bacillati</taxon>
        <taxon>Actinomycetota</taxon>
        <taxon>Actinomycetes</taxon>
        <taxon>Mycobacteriales</taxon>
        <taxon>Mycobacteriaceae</taxon>
        <taxon>Mycolicibacterium</taxon>
    </lineage>
</organism>
<dbReference type="OrthoDB" id="4350430at2"/>
<proteinExistence type="predicted"/>
<evidence type="ECO:0008006" key="3">
    <source>
        <dbReference type="Google" id="ProtNLM"/>
    </source>
</evidence>
<comment type="caution">
    <text evidence="1">The sequence shown here is derived from an EMBL/GenBank/DDBJ whole genome shotgun (WGS) entry which is preliminary data.</text>
</comment>
<dbReference type="SMART" id="SM00671">
    <property type="entry name" value="SEL1"/>
    <property type="match status" value="7"/>
</dbReference>
<evidence type="ECO:0000313" key="1">
    <source>
        <dbReference type="EMBL" id="OYN77670.1"/>
    </source>
</evidence>
<dbReference type="InterPro" id="IPR006597">
    <property type="entry name" value="Sel1-like"/>
</dbReference>
<dbReference type="EMBL" id="NOZR01000015">
    <property type="protein sequence ID" value="OYN77670.1"/>
    <property type="molecule type" value="Genomic_DNA"/>
</dbReference>
<protein>
    <recommendedName>
        <fullName evidence="3">Sel1 repeat family protein</fullName>
    </recommendedName>
</protein>
<dbReference type="PANTHER" id="PTHR11102">
    <property type="entry name" value="SEL-1-LIKE PROTEIN"/>
    <property type="match status" value="1"/>
</dbReference>
<name>A0A255DF14_9MYCO</name>
<sequence length="1191" mass="131820">MHEKDDVVTALIELLTPGKPMLPKELSLAPELVEWVVWRLGIDQRLRVGDVVWFLLEEAVCPLDGRMQSPELDAARFLLALGDDLPQEPHDLVPGTNITFAAACALARTDLPAGAKPDFAFVRHRQAMATTRFPQWGHVTSWTRSKVEKQSQGGAPKKVAVALYDELDRLLRDEGLRANLVSFYRGNLAKAGLPVDASSDDHASEAHGAVAKTSIATDPAAASDIRELVELFGHDNFPAVAESNPYVLGATESHYGDRRSYGLHDRYVARTRNKFDETLVTSISANDFTLIVGPSKAGKTRSAFEAIRGVFGDHGIVVPVPGRLSELVAHPLVAETTTPLVIWLDDLDLYLGPSDPLTPALLDQLLARPGDTRLLGTLRSEQRAFLLGDEVAPEDDRRGSTAWLFDPRCVDDVPGIGHSGPGGGAPVIDHEWSRPTNGSIRHVRQILHRAATIDLDHTTIDADEQLAAASEYADEDFQFGLGATLACAPELLRLYRDAEHWQQPVLHAVLRAAIDWARCGRNDPIPEQVLARLAEKQLRTFRSDLAATPELLLQAIEQARTPRRSDGKAVALISHFLDDGTRGYKAFAYLVSADDEAGAVRLIGEDRWDDALQSADAPTAYGVMLAAYWRGLLSTAFHIGRSAAELGSTDAMHMSGYLYETGDPPDSQSALIWYRRGADLGDLSCRLHAARLLSLSEDASERDEARRYYALAAATGDISATYAYAHFLMLQPEASSQDEAIELFTVCADAGDADAMHHLGLLLTERDNADIEVAKHWLTEASRRNITDADIGLGHLLLRHQDPPRVAEAKRCFQRAVDGENTRGLVGLADIAENFSTNPDRKRADRLYKQAALTGDAYAMHSYGVRFMLQSSSSDDARYWLSRAADTGDIQAKLDLGRFLIAQPEPDDRRIGFQHIVDVAQRGHIPAMCQLGELYRDNHPAVMEQPGEQKSRWWRRWLRGSRQVNDNLKYSVAWYTRAAERRHVHAMMELVQIFLYRYDPPSLGMARQWSERAAHEGETEAMYSMAYIIGHQWSPPDLEGAIAWYTKAADAGHLVARYKLGIIARAETPEESRDHFEEALRNGYCDALPELIDLLLEEFDDPERAVAWSVAAANAGDVGAMLWAAHLLNDVVDPPRPKDARRWLTAAAKLDVPSAMWDLADLLDGLEPPRSREANRWRERAAQIEAEASDS</sequence>
<reference evidence="1 2" key="1">
    <citation type="submission" date="2017-07" db="EMBL/GenBank/DDBJ databases">
        <title>The new phylogeny of genus Mycobacterium.</title>
        <authorList>
            <person name="Tortoli E."/>
            <person name="Trovato A."/>
            <person name="Cirillo D.M."/>
        </authorList>
    </citation>
    <scope>NUCLEOTIDE SEQUENCE [LARGE SCALE GENOMIC DNA]</scope>
    <source>
        <strain evidence="1 2">ATCC 33027</strain>
    </source>
</reference>
<dbReference type="InterPro" id="IPR011990">
    <property type="entry name" value="TPR-like_helical_dom_sf"/>
</dbReference>
<dbReference type="InterPro" id="IPR050767">
    <property type="entry name" value="Sel1_AlgK"/>
</dbReference>
<dbReference type="Gene3D" id="1.25.40.10">
    <property type="entry name" value="Tetratricopeptide repeat domain"/>
    <property type="match status" value="2"/>
</dbReference>
<evidence type="ECO:0000313" key="2">
    <source>
        <dbReference type="Proteomes" id="UP000216063"/>
    </source>
</evidence>
<dbReference type="AlphaFoldDB" id="A0A255DF14"/>
<dbReference type="Pfam" id="PF08238">
    <property type="entry name" value="Sel1"/>
    <property type="match status" value="6"/>
</dbReference>